<sequence length="109" mass="10957">MTLMVTLKSQQGDKINTASAKCRSEAALLAGLATEKAANELGLPAWEADELSALIAGEVTFDACVNEKMSPELLAVEVGKATHAAALAAGMVTQKAAEMAAAAVAVAAA</sequence>
<dbReference type="EMBL" id="CAXAMN010023807">
    <property type="protein sequence ID" value="CAK9081162.1"/>
    <property type="molecule type" value="Genomic_DNA"/>
</dbReference>
<protein>
    <submittedName>
        <fullName evidence="1">Uncharacterized protein</fullName>
    </submittedName>
</protein>
<dbReference type="Proteomes" id="UP001642484">
    <property type="component" value="Unassembled WGS sequence"/>
</dbReference>
<proteinExistence type="predicted"/>
<evidence type="ECO:0000313" key="2">
    <source>
        <dbReference type="Proteomes" id="UP001642484"/>
    </source>
</evidence>
<evidence type="ECO:0000313" key="1">
    <source>
        <dbReference type="EMBL" id="CAK9081162.1"/>
    </source>
</evidence>
<keyword evidence="2" id="KW-1185">Reference proteome</keyword>
<organism evidence="1 2">
    <name type="scientific">Durusdinium trenchii</name>
    <dbReference type="NCBI Taxonomy" id="1381693"/>
    <lineage>
        <taxon>Eukaryota</taxon>
        <taxon>Sar</taxon>
        <taxon>Alveolata</taxon>
        <taxon>Dinophyceae</taxon>
        <taxon>Suessiales</taxon>
        <taxon>Symbiodiniaceae</taxon>
        <taxon>Durusdinium</taxon>
    </lineage>
</organism>
<accession>A0ABP0PYR1</accession>
<comment type="caution">
    <text evidence="1">The sequence shown here is derived from an EMBL/GenBank/DDBJ whole genome shotgun (WGS) entry which is preliminary data.</text>
</comment>
<name>A0ABP0PYR1_9DINO</name>
<gene>
    <name evidence="1" type="ORF">CCMP2556_LOCUS39737</name>
</gene>
<reference evidence="1 2" key="1">
    <citation type="submission" date="2024-02" db="EMBL/GenBank/DDBJ databases">
        <authorList>
            <person name="Chen Y."/>
            <person name="Shah S."/>
            <person name="Dougan E. K."/>
            <person name="Thang M."/>
            <person name="Chan C."/>
        </authorList>
    </citation>
    <scope>NUCLEOTIDE SEQUENCE [LARGE SCALE GENOMIC DNA]</scope>
</reference>